<feature type="non-terminal residue" evidence="1">
    <location>
        <position position="259"/>
    </location>
</feature>
<organism evidence="1 2">
    <name type="scientific">Pristionchus fissidentatus</name>
    <dbReference type="NCBI Taxonomy" id="1538716"/>
    <lineage>
        <taxon>Eukaryota</taxon>
        <taxon>Metazoa</taxon>
        <taxon>Ecdysozoa</taxon>
        <taxon>Nematoda</taxon>
        <taxon>Chromadorea</taxon>
        <taxon>Rhabditida</taxon>
        <taxon>Rhabditina</taxon>
        <taxon>Diplogasteromorpha</taxon>
        <taxon>Diplogasteroidea</taxon>
        <taxon>Neodiplogasteridae</taxon>
        <taxon>Pristionchus</taxon>
    </lineage>
</organism>
<reference evidence="1" key="1">
    <citation type="submission" date="2023-10" db="EMBL/GenBank/DDBJ databases">
        <title>Genome assembly of Pristionchus species.</title>
        <authorList>
            <person name="Yoshida K."/>
            <person name="Sommer R.J."/>
        </authorList>
    </citation>
    <scope>NUCLEOTIDE SEQUENCE</scope>
    <source>
        <strain evidence="1">RS5133</strain>
    </source>
</reference>
<gene>
    <name evidence="1" type="ORF">PFISCL1PPCAC_26536</name>
</gene>
<keyword evidence="2" id="KW-1185">Reference proteome</keyword>
<sequence length="259" mass="27619">TTSLEKRDGEVSCGAGKKLVVSSSDQQASGHPVDGSVKCIDGIWKGTLLNSEQFKSRDVYATCMATDCNDPAKSDDICTTPSCNKDTVIINEEVTSISCPNGNDLYVKTSTTTVTVTGSVTCVDGVWTGKNENNVDFHEETITVTCEAPCSKVTKTDVCLDDPAVCDKEDVDYKESKSVECKTDGFILLVGGKTSEGLTCKSGTWIGTVDGNADFESTDDLTVTCLDEQCTTPHDGTNICTAKQSCSTTYLLKNEDEVS</sequence>
<comment type="caution">
    <text evidence="1">The sequence shown here is derived from an EMBL/GenBank/DDBJ whole genome shotgun (WGS) entry which is preliminary data.</text>
</comment>
<dbReference type="Proteomes" id="UP001432322">
    <property type="component" value="Unassembled WGS sequence"/>
</dbReference>
<name>A0AAV5WSR9_9BILA</name>
<dbReference type="EMBL" id="BTSY01000007">
    <property type="protein sequence ID" value="GMT35239.1"/>
    <property type="molecule type" value="Genomic_DNA"/>
</dbReference>
<evidence type="ECO:0008006" key="3">
    <source>
        <dbReference type="Google" id="ProtNLM"/>
    </source>
</evidence>
<evidence type="ECO:0000313" key="1">
    <source>
        <dbReference type="EMBL" id="GMT35239.1"/>
    </source>
</evidence>
<dbReference type="AlphaFoldDB" id="A0AAV5WSR9"/>
<evidence type="ECO:0000313" key="2">
    <source>
        <dbReference type="Proteomes" id="UP001432322"/>
    </source>
</evidence>
<accession>A0AAV5WSR9</accession>
<protein>
    <recommendedName>
        <fullName evidence="3">Sushi domain-containing protein</fullName>
    </recommendedName>
</protein>
<feature type="non-terminal residue" evidence="1">
    <location>
        <position position="1"/>
    </location>
</feature>
<proteinExistence type="predicted"/>